<proteinExistence type="predicted"/>
<feature type="non-terminal residue" evidence="1">
    <location>
        <position position="9"/>
    </location>
</feature>
<evidence type="ECO:0000313" key="1">
    <source>
        <dbReference type="EMBL" id="OMJ18527.1"/>
    </source>
</evidence>
<evidence type="ECO:0000313" key="2">
    <source>
        <dbReference type="Proteomes" id="UP000187429"/>
    </source>
</evidence>
<protein>
    <submittedName>
        <fullName evidence="1">Uncharacterized protein</fullName>
    </submittedName>
</protein>
<keyword evidence="2" id="KW-1185">Reference proteome</keyword>
<sequence>MERNFSKKQ</sequence>
<reference evidence="2" key="1">
    <citation type="submission" date="2017-01" db="EMBL/GenBank/DDBJ databases">
        <authorList>
            <person name="Wang Y."/>
            <person name="White M."/>
            <person name="Kvist S."/>
            <person name="Moncalvo J.-M."/>
        </authorList>
    </citation>
    <scope>NUCLEOTIDE SEQUENCE [LARGE SCALE GENOMIC DNA]</scope>
    <source>
        <strain evidence="2">ID-206-W2</strain>
    </source>
</reference>
<accession>A0A1R1XV35</accession>
<comment type="caution">
    <text evidence="1">The sequence shown here is derived from an EMBL/GenBank/DDBJ whole genome shotgun (WGS) entry which is preliminary data.</text>
</comment>
<dbReference type="EMBL" id="LSSM01003251">
    <property type="protein sequence ID" value="OMJ18527.1"/>
    <property type="molecule type" value="Genomic_DNA"/>
</dbReference>
<name>A0A1R1XV35_9FUNG</name>
<gene>
    <name evidence="1" type="ORF">AYI69_g6969</name>
</gene>
<organism evidence="1 2">
    <name type="scientific">Smittium culicis</name>
    <dbReference type="NCBI Taxonomy" id="133412"/>
    <lineage>
        <taxon>Eukaryota</taxon>
        <taxon>Fungi</taxon>
        <taxon>Fungi incertae sedis</taxon>
        <taxon>Zoopagomycota</taxon>
        <taxon>Kickxellomycotina</taxon>
        <taxon>Harpellomycetes</taxon>
        <taxon>Harpellales</taxon>
        <taxon>Legeriomycetaceae</taxon>
        <taxon>Smittium</taxon>
    </lineage>
</organism>
<dbReference type="Proteomes" id="UP000187429">
    <property type="component" value="Unassembled WGS sequence"/>
</dbReference>